<dbReference type="InterPro" id="IPR014710">
    <property type="entry name" value="RmlC-like_jellyroll"/>
</dbReference>
<dbReference type="InterPro" id="IPR051161">
    <property type="entry name" value="Mannose-6P_isomerase_type2"/>
</dbReference>
<keyword evidence="12" id="KW-0413">Isomerase</keyword>
<feature type="domain" description="Nucleotidyl transferase" evidence="9">
    <location>
        <begin position="15"/>
        <end position="302"/>
    </location>
</feature>
<dbReference type="InterPro" id="IPR006375">
    <property type="entry name" value="Man1P_GuaTrfase/Man6P_Isoase"/>
</dbReference>
<dbReference type="InterPro" id="IPR029044">
    <property type="entry name" value="Nucleotide-diphossugar_trans"/>
</dbReference>
<proteinExistence type="inferred from homology"/>
<keyword evidence="4 12" id="KW-0548">Nucleotidyltransferase</keyword>
<dbReference type="Pfam" id="PF00483">
    <property type="entry name" value="NTP_transferase"/>
    <property type="match status" value="1"/>
</dbReference>
<dbReference type="CDD" id="cd02213">
    <property type="entry name" value="cupin_PMI_typeII_C"/>
    <property type="match status" value="1"/>
</dbReference>
<organism evidence="12 13">
    <name type="scientific">Paraburkholderia azotifigens</name>
    <dbReference type="NCBI Taxonomy" id="2057004"/>
    <lineage>
        <taxon>Bacteria</taxon>
        <taxon>Pseudomonadati</taxon>
        <taxon>Pseudomonadota</taxon>
        <taxon>Betaproteobacteria</taxon>
        <taxon>Burkholderiales</taxon>
        <taxon>Burkholderiaceae</taxon>
        <taxon>Paraburkholderia</taxon>
    </lineage>
</organism>
<sequence>MNAVESADVRAKVVPVIICGGSGTRLWPVSREAFPKPFMRLADGKSLLQKAYLRAVALAGVDEIVIVTNRDTHFLVKDDCAEVKVDGIQLGLVLEPIARNTAAAIAAATLVVKKRHGEDAVLLVMPADQLVEDEAAFVSAAAVATCTAKNNGIVVFGIQPTRPETGYGYIEIDERPSSMPMLMPVKRFVEKPTLDVAERFFKDGRHLWNAGMFCFRPDSMLDELNKWEPGLCDCITSSFENGTHSVAKQSYTVELEVSSFRRVESISIDYAVMERSTNVSVVACDLGWSDIGSWKAVSELVPADAHGNRVDGVATLYDVNDCYIRGQDRMIGALGVRDLVIVDTPDALLVASRDRSEDVKQIVAQLKRDGHDSCVLHRTVHRPWGTYTVLEEGERFKMKRILVKPGASLSLQMHHHRSEHWIVVQGCADVVCDEKLLQLQPNESTYIPAGRKHRLTNPGVVDLIVIEVQCGEYLGEDDIVRFEDVYGRSNELVMGGFAEN</sequence>
<comment type="catalytic activity">
    <reaction evidence="7">
        <text>alpha-D-mannose 1-phosphate + GTP + H(+) = GDP-alpha-D-mannose + diphosphate</text>
        <dbReference type="Rhea" id="RHEA:15229"/>
        <dbReference type="ChEBI" id="CHEBI:15378"/>
        <dbReference type="ChEBI" id="CHEBI:33019"/>
        <dbReference type="ChEBI" id="CHEBI:37565"/>
        <dbReference type="ChEBI" id="CHEBI:57527"/>
        <dbReference type="ChEBI" id="CHEBI:58409"/>
        <dbReference type="EC" id="2.7.7.13"/>
    </reaction>
</comment>
<dbReference type="InterPro" id="IPR011051">
    <property type="entry name" value="RmlC_Cupin_sf"/>
</dbReference>
<protein>
    <recommendedName>
        <fullName evidence="2">mannose-1-phosphate guanylyltransferase</fullName>
        <ecNumber evidence="2">2.7.7.13</ecNumber>
    </recommendedName>
</protein>
<gene>
    <name evidence="12" type="ORF">V4C56_11370</name>
</gene>
<dbReference type="InterPro" id="IPR054566">
    <property type="entry name" value="ManC/GMP-like_b-helix"/>
</dbReference>
<keyword evidence="13" id="KW-1185">Reference proteome</keyword>
<dbReference type="RefSeq" id="WP_342958812.1">
    <property type="nucleotide sequence ID" value="NZ_JAZHFZ010000009.1"/>
</dbReference>
<evidence type="ECO:0000313" key="13">
    <source>
        <dbReference type="Proteomes" id="UP001481677"/>
    </source>
</evidence>
<dbReference type="Pfam" id="PF22640">
    <property type="entry name" value="ManC_GMP_beta-helix"/>
    <property type="match status" value="1"/>
</dbReference>
<dbReference type="Proteomes" id="UP001481677">
    <property type="component" value="Unassembled WGS sequence"/>
</dbReference>
<evidence type="ECO:0000259" key="9">
    <source>
        <dbReference type="Pfam" id="PF00483"/>
    </source>
</evidence>
<keyword evidence="6" id="KW-0342">GTP-binding</keyword>
<feature type="domain" description="Mannose-6-phosphate isomerase type II C-terminal" evidence="10">
    <location>
        <begin position="371"/>
        <end position="484"/>
    </location>
</feature>
<dbReference type="GO" id="GO:0004475">
    <property type="term" value="F:mannose-1-phosphate guanylyltransferase (GTP) activity"/>
    <property type="evidence" value="ECO:0007669"/>
    <property type="project" value="UniProtKB-EC"/>
</dbReference>
<dbReference type="Gene3D" id="2.60.120.10">
    <property type="entry name" value="Jelly Rolls"/>
    <property type="match status" value="1"/>
</dbReference>
<dbReference type="PANTHER" id="PTHR46390">
    <property type="entry name" value="MANNOSE-1-PHOSPHATE GUANYLYLTRANSFERASE"/>
    <property type="match status" value="1"/>
</dbReference>
<feature type="domain" description="MannoseP isomerase/GMP-like beta-helix" evidence="11">
    <location>
        <begin position="318"/>
        <end position="366"/>
    </location>
</feature>
<evidence type="ECO:0000256" key="4">
    <source>
        <dbReference type="ARBA" id="ARBA00022695"/>
    </source>
</evidence>
<evidence type="ECO:0000256" key="6">
    <source>
        <dbReference type="ARBA" id="ARBA00023134"/>
    </source>
</evidence>
<dbReference type="PANTHER" id="PTHR46390:SF1">
    <property type="entry name" value="MANNOSE-1-PHOSPHATE GUANYLYLTRANSFERASE"/>
    <property type="match status" value="1"/>
</dbReference>
<dbReference type="NCBIfam" id="TIGR01479">
    <property type="entry name" value="GMP_PMI"/>
    <property type="match status" value="1"/>
</dbReference>
<reference evidence="12 13" key="1">
    <citation type="submission" date="2024-01" db="EMBL/GenBank/DDBJ databases">
        <title>The diversity of rhizobia nodulating Mimosa spp. in eleven states of Brazil covering several biomes is determined by host plant, location, and edaphic factors.</title>
        <authorList>
            <person name="Rouws L."/>
            <person name="Barauna A."/>
            <person name="Beukes C."/>
            <person name="De Faria S.M."/>
            <person name="Gross E."/>
            <person name="Dos Reis Junior F.B."/>
            <person name="Simon M."/>
            <person name="Maluk M."/>
            <person name="Odee D.W."/>
            <person name="Kenicer G."/>
            <person name="Young J.P.W."/>
            <person name="Reis V.M."/>
            <person name="Zilli J."/>
            <person name="James E.K."/>
        </authorList>
    </citation>
    <scope>NUCLEOTIDE SEQUENCE [LARGE SCALE GENOMIC DNA]</scope>
    <source>
        <strain evidence="12 13">JPY530</strain>
    </source>
</reference>
<keyword evidence="3 12" id="KW-0808">Transferase</keyword>
<dbReference type="InterPro" id="IPR005835">
    <property type="entry name" value="NTP_transferase_dom"/>
</dbReference>
<dbReference type="Pfam" id="PF01050">
    <property type="entry name" value="MannoseP_isomer"/>
    <property type="match status" value="1"/>
</dbReference>
<comment type="caution">
    <text evidence="12">The sequence shown here is derived from an EMBL/GenBank/DDBJ whole genome shotgun (WGS) entry which is preliminary data.</text>
</comment>
<accession>A0ABU9QZM1</accession>
<dbReference type="CDD" id="cd02509">
    <property type="entry name" value="GDP-M1P_Guanylyltransferase"/>
    <property type="match status" value="1"/>
</dbReference>
<evidence type="ECO:0000256" key="5">
    <source>
        <dbReference type="ARBA" id="ARBA00022741"/>
    </source>
</evidence>
<dbReference type="GO" id="GO:0004476">
    <property type="term" value="F:mannose-6-phosphate isomerase activity"/>
    <property type="evidence" value="ECO:0007669"/>
    <property type="project" value="UniProtKB-EC"/>
</dbReference>
<dbReference type="EC" id="2.7.7.13" evidence="2"/>
<evidence type="ECO:0000256" key="8">
    <source>
        <dbReference type="RuleBase" id="RU004190"/>
    </source>
</evidence>
<dbReference type="InterPro" id="IPR001538">
    <property type="entry name" value="Man6P_isomerase-2_C"/>
</dbReference>
<evidence type="ECO:0000259" key="10">
    <source>
        <dbReference type="Pfam" id="PF01050"/>
    </source>
</evidence>
<dbReference type="SUPFAM" id="SSF53448">
    <property type="entry name" value="Nucleotide-diphospho-sugar transferases"/>
    <property type="match status" value="1"/>
</dbReference>
<evidence type="ECO:0000259" key="11">
    <source>
        <dbReference type="Pfam" id="PF22640"/>
    </source>
</evidence>
<dbReference type="SUPFAM" id="SSF51182">
    <property type="entry name" value="RmlC-like cupins"/>
    <property type="match status" value="1"/>
</dbReference>
<evidence type="ECO:0000256" key="1">
    <source>
        <dbReference type="ARBA" id="ARBA00006115"/>
    </source>
</evidence>
<dbReference type="EMBL" id="JAZHGA010000006">
    <property type="protein sequence ID" value="MEM5340225.1"/>
    <property type="molecule type" value="Genomic_DNA"/>
</dbReference>
<dbReference type="Gene3D" id="3.90.550.10">
    <property type="entry name" value="Spore Coat Polysaccharide Biosynthesis Protein SpsA, Chain A"/>
    <property type="match status" value="1"/>
</dbReference>
<keyword evidence="5" id="KW-0547">Nucleotide-binding</keyword>
<evidence type="ECO:0000313" key="12">
    <source>
        <dbReference type="EMBL" id="MEM5340225.1"/>
    </source>
</evidence>
<comment type="similarity">
    <text evidence="1 8">Belongs to the mannose-6-phosphate isomerase type 2 family.</text>
</comment>
<evidence type="ECO:0000256" key="7">
    <source>
        <dbReference type="ARBA" id="ARBA00047343"/>
    </source>
</evidence>
<dbReference type="InterPro" id="IPR049577">
    <property type="entry name" value="GMPP_N"/>
</dbReference>
<name>A0ABU9QZM1_9BURK</name>
<evidence type="ECO:0000256" key="3">
    <source>
        <dbReference type="ARBA" id="ARBA00022679"/>
    </source>
</evidence>
<evidence type="ECO:0000256" key="2">
    <source>
        <dbReference type="ARBA" id="ARBA00012387"/>
    </source>
</evidence>